<feature type="domain" description="FHA" evidence="1">
    <location>
        <begin position="281"/>
        <end position="329"/>
    </location>
</feature>
<dbReference type="PANTHER" id="PTHR23308">
    <property type="entry name" value="NUCLEAR INHIBITOR OF PROTEIN PHOSPHATASE-1"/>
    <property type="match status" value="1"/>
</dbReference>
<proteinExistence type="predicted"/>
<evidence type="ECO:0000313" key="3">
    <source>
        <dbReference type="Proteomes" id="UP000310636"/>
    </source>
</evidence>
<keyword evidence="3" id="KW-1185">Reference proteome</keyword>
<dbReference type="Gene3D" id="2.60.200.20">
    <property type="match status" value="1"/>
</dbReference>
<evidence type="ECO:0000259" key="1">
    <source>
        <dbReference type="PROSITE" id="PS50006"/>
    </source>
</evidence>
<dbReference type="RefSeq" id="WP_136373927.1">
    <property type="nucleotide sequence ID" value="NZ_SSOB01000072.1"/>
</dbReference>
<sequence>MKLFGLEQAILYVQREKNDFEFATTKETIRAHVTNVVILMENIVKESLRIYGFLLFDKAYVQKLKSTLDVNLDKKLMFGEALRGLRLLYRVKHDSHAWNTFQTLFERSNIYFDKNDSLEKQLAEVSSLRGSILHDEQEGIVNLDDYKNKGRKCINLSEEILIHLKSRRLFPTIVRFQALTESNGKREINFEDEIGGRFPVEITSALDIKELQARKWYVFKNAKVQKFIPVFSELITLVGSDESKVSIQNKLTEAPTMLALGLLEVNENQVIRWHNIYGTKTTIGRSEENDLIVGFPSISRRHSELLIDHDQVFIIDTSTHGTYLNGEKLNQNQRYRIKNGDIITLGIGAEKVNITFHKNNVSC</sequence>
<dbReference type="SMART" id="SM00240">
    <property type="entry name" value="FHA"/>
    <property type="match status" value="1"/>
</dbReference>
<dbReference type="EMBL" id="SSOB01000072">
    <property type="protein sequence ID" value="THF72736.1"/>
    <property type="molecule type" value="Genomic_DNA"/>
</dbReference>
<dbReference type="CDD" id="cd00060">
    <property type="entry name" value="FHA"/>
    <property type="match status" value="1"/>
</dbReference>
<reference evidence="2 3" key="1">
    <citation type="submission" date="2019-04" db="EMBL/GenBank/DDBJ databases">
        <title>Cohnella sp. nov. isolated from preserved vegetables.</title>
        <authorList>
            <person name="Lin S.-Y."/>
            <person name="Hung M.-H."/>
            <person name="Young C.-C."/>
        </authorList>
    </citation>
    <scope>NUCLEOTIDE SEQUENCE [LARGE SCALE GENOMIC DNA]</scope>
    <source>
        <strain evidence="2 3">CC-MHH1044</strain>
    </source>
</reference>
<protein>
    <submittedName>
        <fullName evidence="2">FHA domain-containing protein</fullName>
    </submittedName>
</protein>
<dbReference type="Proteomes" id="UP000310636">
    <property type="component" value="Unassembled WGS sequence"/>
</dbReference>
<name>A0A4S4BF31_9BACL</name>
<accession>A0A4S4BF31</accession>
<dbReference type="InterPro" id="IPR050923">
    <property type="entry name" value="Cell_Proc_Reg/RNA_Proc"/>
</dbReference>
<comment type="caution">
    <text evidence="2">The sequence shown here is derived from an EMBL/GenBank/DDBJ whole genome shotgun (WGS) entry which is preliminary data.</text>
</comment>
<dbReference type="InterPro" id="IPR000253">
    <property type="entry name" value="FHA_dom"/>
</dbReference>
<dbReference type="Pfam" id="PF00498">
    <property type="entry name" value="FHA"/>
    <property type="match status" value="1"/>
</dbReference>
<gene>
    <name evidence="2" type="ORF">E6C55_32130</name>
</gene>
<dbReference type="PROSITE" id="PS50006">
    <property type="entry name" value="FHA_DOMAIN"/>
    <property type="match status" value="1"/>
</dbReference>
<dbReference type="OrthoDB" id="9816434at2"/>
<organism evidence="2 3">
    <name type="scientific">Cohnella fermenti</name>
    <dbReference type="NCBI Taxonomy" id="2565925"/>
    <lineage>
        <taxon>Bacteria</taxon>
        <taxon>Bacillati</taxon>
        <taxon>Bacillota</taxon>
        <taxon>Bacilli</taxon>
        <taxon>Bacillales</taxon>
        <taxon>Paenibacillaceae</taxon>
        <taxon>Cohnella</taxon>
    </lineage>
</organism>
<dbReference type="InterPro" id="IPR008984">
    <property type="entry name" value="SMAD_FHA_dom_sf"/>
</dbReference>
<dbReference type="AlphaFoldDB" id="A0A4S4BF31"/>
<evidence type="ECO:0000313" key="2">
    <source>
        <dbReference type="EMBL" id="THF72736.1"/>
    </source>
</evidence>
<dbReference type="SUPFAM" id="SSF49879">
    <property type="entry name" value="SMAD/FHA domain"/>
    <property type="match status" value="1"/>
</dbReference>